<organism evidence="1 2">
    <name type="scientific">Luteitalea pratensis</name>
    <dbReference type="NCBI Taxonomy" id="1855912"/>
    <lineage>
        <taxon>Bacteria</taxon>
        <taxon>Pseudomonadati</taxon>
        <taxon>Acidobacteriota</taxon>
        <taxon>Vicinamibacteria</taxon>
        <taxon>Vicinamibacterales</taxon>
        <taxon>Vicinamibacteraceae</taxon>
        <taxon>Luteitalea</taxon>
    </lineage>
</organism>
<protein>
    <submittedName>
        <fullName evidence="1">Uncharacterized protein</fullName>
    </submittedName>
</protein>
<accession>A0A143PFU5</accession>
<dbReference type="Proteomes" id="UP000076079">
    <property type="component" value="Chromosome"/>
</dbReference>
<name>A0A143PFU5_LUTPR</name>
<reference evidence="1 2" key="1">
    <citation type="journal article" date="2016" name="Genome Announc.">
        <title>First Complete Genome Sequence of a Subdivision 6 Acidobacterium Strain.</title>
        <authorList>
            <person name="Huang S."/>
            <person name="Vieira S."/>
            <person name="Bunk B."/>
            <person name="Riedel T."/>
            <person name="Sproer C."/>
            <person name="Overmann J."/>
        </authorList>
    </citation>
    <scope>NUCLEOTIDE SEQUENCE [LARGE SCALE GENOMIC DNA]</scope>
    <source>
        <strain evidence="2">DSM 100886 HEG_-6_39</strain>
    </source>
</reference>
<dbReference type="AlphaFoldDB" id="A0A143PFU5"/>
<evidence type="ECO:0000313" key="1">
    <source>
        <dbReference type="EMBL" id="AMY07296.1"/>
    </source>
</evidence>
<gene>
    <name evidence="1" type="ORF">LuPra_00463</name>
</gene>
<proteinExistence type="predicted"/>
<dbReference type="KEGG" id="abac:LuPra_00463"/>
<keyword evidence="2" id="KW-1185">Reference proteome</keyword>
<evidence type="ECO:0000313" key="2">
    <source>
        <dbReference type="Proteomes" id="UP000076079"/>
    </source>
</evidence>
<dbReference type="STRING" id="1855912.LuPra_00463"/>
<dbReference type="EMBL" id="CP015136">
    <property type="protein sequence ID" value="AMY07296.1"/>
    <property type="molecule type" value="Genomic_DNA"/>
</dbReference>
<sequence>MAEVRARVRAEVRVRLARGGVRAFDDEAVFLAAEQLLARALEQRDRQQLLLPELLEDEDDWRVNPALRLESHRPIAGRTIIWLKQKLLLPVTRWLYDYSRENFARQERLNFALMACVQELVVENVRLAARVDALEHERAGGPGPSRTDST</sequence>
<reference evidence="2" key="2">
    <citation type="submission" date="2016-04" db="EMBL/GenBank/DDBJ databases">
        <title>First Complete Genome Sequence of a Subdivision 6 Acidobacterium.</title>
        <authorList>
            <person name="Huang S."/>
            <person name="Vieira S."/>
            <person name="Bunk B."/>
            <person name="Riedel T."/>
            <person name="Sproeer C."/>
            <person name="Overmann J."/>
        </authorList>
    </citation>
    <scope>NUCLEOTIDE SEQUENCE [LARGE SCALE GENOMIC DNA]</scope>
    <source>
        <strain evidence="2">DSM 100886 HEG_-6_39</strain>
    </source>
</reference>